<name>A0ABS9D5S2_9ALTE</name>
<proteinExistence type="predicted"/>
<accession>A0ABS9D5S2</accession>
<dbReference type="EMBL" id="JAKGAS010000004">
    <property type="protein sequence ID" value="MCF2948288.1"/>
    <property type="molecule type" value="Genomic_DNA"/>
</dbReference>
<sequence>MSEHPCSDTQQANYLMGNLDSRKNQKHGFATKKKQNVSLSFWWFLLTTYRNDESRNRFVLARLGDFDKSLWCTYNVHMIKFEWNAAKAAANIKKHGVSFEEAKSVFFDEFALQFFDRESSNTEDRFLMLGMSNQTNLLLVCHCERDDGNVIRVISARKATKNESKNYQRGH</sequence>
<reference evidence="1 2" key="1">
    <citation type="submission" date="2022-01" db="EMBL/GenBank/DDBJ databases">
        <title>Paraglaciecola sp. G1-23.</title>
        <authorList>
            <person name="Jin M.S."/>
            <person name="Han D.M."/>
            <person name="Kim H.M."/>
            <person name="Jeon C.O."/>
        </authorList>
    </citation>
    <scope>NUCLEOTIDE SEQUENCE [LARGE SCALE GENOMIC DNA]</scope>
    <source>
        <strain evidence="1 2">G1-23</strain>
    </source>
</reference>
<dbReference type="InterPro" id="IPR007460">
    <property type="entry name" value="BrnT_toxin"/>
</dbReference>
<dbReference type="InterPro" id="IPR038573">
    <property type="entry name" value="BrnT_sf"/>
</dbReference>
<organism evidence="1 2">
    <name type="scientific">Paraglaciecola algarum</name>
    <dbReference type="NCBI Taxonomy" id="3050085"/>
    <lineage>
        <taxon>Bacteria</taxon>
        <taxon>Pseudomonadati</taxon>
        <taxon>Pseudomonadota</taxon>
        <taxon>Gammaproteobacteria</taxon>
        <taxon>Alteromonadales</taxon>
        <taxon>Alteromonadaceae</taxon>
        <taxon>Paraglaciecola</taxon>
    </lineage>
</organism>
<evidence type="ECO:0000313" key="2">
    <source>
        <dbReference type="Proteomes" id="UP001521137"/>
    </source>
</evidence>
<evidence type="ECO:0000313" key="1">
    <source>
        <dbReference type="EMBL" id="MCF2948288.1"/>
    </source>
</evidence>
<comment type="caution">
    <text evidence="1">The sequence shown here is derived from an EMBL/GenBank/DDBJ whole genome shotgun (WGS) entry which is preliminary data.</text>
</comment>
<gene>
    <name evidence="1" type="ORF">L0668_09240</name>
</gene>
<dbReference type="Pfam" id="PF04365">
    <property type="entry name" value="BrnT_toxin"/>
    <property type="match status" value="1"/>
</dbReference>
<keyword evidence="2" id="KW-1185">Reference proteome</keyword>
<dbReference type="RefSeq" id="WP_235311982.1">
    <property type="nucleotide sequence ID" value="NZ_JAKGAS010000004.1"/>
</dbReference>
<dbReference type="Gene3D" id="3.10.450.530">
    <property type="entry name" value="Ribonuclease toxin, BrnT, of type II toxin-antitoxin system"/>
    <property type="match status" value="1"/>
</dbReference>
<dbReference type="Proteomes" id="UP001521137">
    <property type="component" value="Unassembled WGS sequence"/>
</dbReference>
<protein>
    <submittedName>
        <fullName evidence="1">BrnT family toxin</fullName>
    </submittedName>
</protein>